<evidence type="ECO:0000256" key="1">
    <source>
        <dbReference type="ARBA" id="ARBA00022729"/>
    </source>
</evidence>
<dbReference type="SMART" id="SM00505">
    <property type="entry name" value="Knot1"/>
    <property type="match status" value="1"/>
</dbReference>
<dbReference type="Proteomes" id="UP000006038">
    <property type="component" value="Chromosome 4"/>
</dbReference>
<dbReference type="GO" id="GO:0006952">
    <property type="term" value="P:defense response"/>
    <property type="evidence" value="ECO:0007669"/>
    <property type="project" value="InterPro"/>
</dbReference>
<accession>J3LVW1</accession>
<dbReference type="EnsemblPlants" id="OB04G12860.1">
    <property type="protein sequence ID" value="OB04G12860.1"/>
    <property type="gene ID" value="OB04G12860"/>
</dbReference>
<dbReference type="OrthoDB" id="683455at2759"/>
<keyword evidence="6" id="KW-1185">Reference proteome</keyword>
<reference evidence="5" key="2">
    <citation type="submission" date="2013-04" db="UniProtKB">
        <authorList>
            <consortium name="EnsemblPlants"/>
        </authorList>
    </citation>
    <scope>IDENTIFICATION</scope>
</reference>
<dbReference type="PROSITE" id="PS00940">
    <property type="entry name" value="GAMMA_THIONIN"/>
    <property type="match status" value="1"/>
</dbReference>
<dbReference type="GeneID" id="107304063"/>
<dbReference type="InterPro" id="IPR008176">
    <property type="entry name" value="Defensin_plant"/>
</dbReference>
<dbReference type="RefSeq" id="XP_015691862.1">
    <property type="nucleotide sequence ID" value="XM_015836376.2"/>
</dbReference>
<dbReference type="InterPro" id="IPR036574">
    <property type="entry name" value="Scorpion_toxin-like_sf"/>
</dbReference>
<dbReference type="Pfam" id="PF00304">
    <property type="entry name" value="Gamma-thionin"/>
    <property type="match status" value="1"/>
</dbReference>
<feature type="signal peptide" evidence="3">
    <location>
        <begin position="1"/>
        <end position="28"/>
    </location>
</feature>
<dbReference type="HOGENOM" id="CLU_161668_1_0_1"/>
<dbReference type="STRING" id="4533.J3LVW1"/>
<feature type="domain" description="Knottins-like" evidence="4">
    <location>
        <begin position="31"/>
        <end position="76"/>
    </location>
</feature>
<dbReference type="Gene3D" id="3.30.30.10">
    <property type="entry name" value="Knottin, scorpion toxin-like"/>
    <property type="match status" value="1"/>
</dbReference>
<dbReference type="Gramene" id="OB04G12860.1">
    <property type="protein sequence ID" value="OB04G12860.1"/>
    <property type="gene ID" value="OB04G12860"/>
</dbReference>
<reference evidence="5" key="1">
    <citation type="journal article" date="2013" name="Nat. Commun.">
        <title>Whole-genome sequencing of Oryza brachyantha reveals mechanisms underlying Oryza genome evolution.</title>
        <authorList>
            <person name="Chen J."/>
            <person name="Huang Q."/>
            <person name="Gao D."/>
            <person name="Wang J."/>
            <person name="Lang Y."/>
            <person name="Liu T."/>
            <person name="Li B."/>
            <person name="Bai Z."/>
            <person name="Luis Goicoechea J."/>
            <person name="Liang C."/>
            <person name="Chen C."/>
            <person name="Zhang W."/>
            <person name="Sun S."/>
            <person name="Liao Y."/>
            <person name="Zhang X."/>
            <person name="Yang L."/>
            <person name="Song C."/>
            <person name="Wang M."/>
            <person name="Shi J."/>
            <person name="Liu G."/>
            <person name="Liu J."/>
            <person name="Zhou H."/>
            <person name="Zhou W."/>
            <person name="Yu Q."/>
            <person name="An N."/>
            <person name="Chen Y."/>
            <person name="Cai Q."/>
            <person name="Wang B."/>
            <person name="Liu B."/>
            <person name="Min J."/>
            <person name="Huang Y."/>
            <person name="Wu H."/>
            <person name="Li Z."/>
            <person name="Zhang Y."/>
            <person name="Yin Y."/>
            <person name="Song W."/>
            <person name="Jiang J."/>
            <person name="Jackson S.A."/>
            <person name="Wing R.A."/>
            <person name="Wang J."/>
            <person name="Chen M."/>
        </authorList>
    </citation>
    <scope>NUCLEOTIDE SEQUENCE [LARGE SCALE GENOMIC DNA]</scope>
    <source>
        <strain evidence="5">cv. IRGC 101232</strain>
    </source>
</reference>
<proteinExistence type="predicted"/>
<dbReference type="CDD" id="cd00107">
    <property type="entry name" value="Knot1"/>
    <property type="match status" value="1"/>
</dbReference>
<dbReference type="PANTHER" id="PTHR33147:SF26">
    <property type="entry name" value="DEFENSIN-LIKE PROTEIN 7-RELATED"/>
    <property type="match status" value="1"/>
</dbReference>
<evidence type="ECO:0000313" key="5">
    <source>
        <dbReference type="EnsemblPlants" id="OB04G12860.1"/>
    </source>
</evidence>
<dbReference type="PANTHER" id="PTHR33147">
    <property type="entry name" value="DEFENSIN-LIKE PROTEIN 1"/>
    <property type="match status" value="1"/>
</dbReference>
<feature type="chain" id="PRO_5003773061" description="Knottins-like domain-containing protein" evidence="3">
    <location>
        <begin position="29"/>
        <end position="76"/>
    </location>
</feature>
<name>J3LVW1_ORYBR</name>
<dbReference type="SUPFAM" id="SSF57095">
    <property type="entry name" value="Scorpion toxin-like"/>
    <property type="match status" value="1"/>
</dbReference>
<dbReference type="OMA" id="VRNCICI"/>
<dbReference type="AlphaFoldDB" id="J3LVW1"/>
<evidence type="ECO:0000256" key="3">
    <source>
        <dbReference type="SAM" id="SignalP"/>
    </source>
</evidence>
<protein>
    <recommendedName>
        <fullName evidence="4">Knottins-like domain-containing protein</fullName>
    </recommendedName>
</protein>
<gene>
    <name evidence="5" type="primary">LOC107304063</name>
</gene>
<evidence type="ECO:0000259" key="4">
    <source>
        <dbReference type="SMART" id="SM00505"/>
    </source>
</evidence>
<sequence>MEMLRKFFPAIVVILLVVVATGVSPVRAERECETVSLRFEGPCMVESNCANVCRTEGFVGGRCSTFARRCICIKPC</sequence>
<dbReference type="InterPro" id="IPR003614">
    <property type="entry name" value="Knottins"/>
</dbReference>
<keyword evidence="1 3" id="KW-0732">Signal</keyword>
<evidence type="ECO:0000256" key="2">
    <source>
        <dbReference type="ARBA" id="ARBA00023157"/>
    </source>
</evidence>
<keyword evidence="2" id="KW-1015">Disulfide bond</keyword>
<dbReference type="KEGG" id="obr:107304063"/>
<organism evidence="5">
    <name type="scientific">Oryza brachyantha</name>
    <name type="common">malo sina</name>
    <dbReference type="NCBI Taxonomy" id="4533"/>
    <lineage>
        <taxon>Eukaryota</taxon>
        <taxon>Viridiplantae</taxon>
        <taxon>Streptophyta</taxon>
        <taxon>Embryophyta</taxon>
        <taxon>Tracheophyta</taxon>
        <taxon>Spermatophyta</taxon>
        <taxon>Magnoliopsida</taxon>
        <taxon>Liliopsida</taxon>
        <taxon>Poales</taxon>
        <taxon>Poaceae</taxon>
        <taxon>BOP clade</taxon>
        <taxon>Oryzoideae</taxon>
        <taxon>Oryzeae</taxon>
        <taxon>Oryzinae</taxon>
        <taxon>Oryza</taxon>
    </lineage>
</organism>
<dbReference type="PRINTS" id="PR00288">
    <property type="entry name" value="PUROTHIONIN"/>
</dbReference>
<evidence type="ECO:0000313" key="6">
    <source>
        <dbReference type="Proteomes" id="UP000006038"/>
    </source>
</evidence>